<keyword evidence="2" id="KW-1185">Reference proteome</keyword>
<reference evidence="1" key="1">
    <citation type="submission" date="2023-05" db="EMBL/GenBank/DDBJ databases">
        <title>Mariniplasma microaerophilum sp. nov., a novel anaerobic mollicute isolated from terrestrial mud volcano, Taman Peninsula, Russia.</title>
        <authorList>
            <person name="Khomyakova M.A."/>
            <person name="Merkel A.Y."/>
            <person name="Slobodkin A.I."/>
        </authorList>
    </citation>
    <scope>NUCLEOTIDE SEQUENCE</scope>
    <source>
        <strain evidence="1">M4Ah</strain>
    </source>
</reference>
<evidence type="ECO:0000313" key="1">
    <source>
        <dbReference type="EMBL" id="MDI6453698.1"/>
    </source>
</evidence>
<dbReference type="Proteomes" id="UP001431532">
    <property type="component" value="Unassembled WGS sequence"/>
</dbReference>
<accession>A0AAW6U6V6</accession>
<evidence type="ECO:0008006" key="3">
    <source>
        <dbReference type="Google" id="ProtNLM"/>
    </source>
</evidence>
<protein>
    <recommendedName>
        <fullName evidence="3">Transcriptional regulator, AbiEi antitoxin, Type IV TA system</fullName>
    </recommendedName>
</protein>
<dbReference type="AlphaFoldDB" id="A0AAW6U6V6"/>
<sequence>MKKIIDQLYEYIEKTYEFNEPFLLKELYDVFPDIKQGTIRESMRRLFEQGKLIKSKNGVYGLPNPYRILKMAVMNSEDAVNKKYIKSDDGTVVGYRSGFYIANALGLTTQTSSDLVIYANEVSKKKRTIRIKNIRVIINQARVKVTNDNYKLLQILDLFVDFNKFSEYSLSESKEIISNYLNGLNLSNEEIEHIVEAYPKDAQIQFYKLGGTHAFTHK</sequence>
<proteinExistence type="predicted"/>
<dbReference type="RefSeq" id="WP_282840147.1">
    <property type="nucleotide sequence ID" value="NZ_JASCXW010000046.1"/>
</dbReference>
<name>A0AAW6U6V6_9MOLU</name>
<evidence type="ECO:0000313" key="2">
    <source>
        <dbReference type="Proteomes" id="UP001431532"/>
    </source>
</evidence>
<organism evidence="1 2">
    <name type="scientific">Peloplasma aerotolerans</name>
    <dbReference type="NCBI Taxonomy" id="3044389"/>
    <lineage>
        <taxon>Bacteria</taxon>
        <taxon>Bacillati</taxon>
        <taxon>Mycoplasmatota</taxon>
        <taxon>Mollicutes</taxon>
        <taxon>Acholeplasmatales</taxon>
        <taxon>Acholeplasmataceae</taxon>
        <taxon>Peloplasma</taxon>
    </lineage>
</organism>
<gene>
    <name evidence="1" type="ORF">QJ521_08985</name>
</gene>
<comment type="caution">
    <text evidence="1">The sequence shown here is derived from an EMBL/GenBank/DDBJ whole genome shotgun (WGS) entry which is preliminary data.</text>
</comment>
<dbReference type="EMBL" id="JASCXW010000046">
    <property type="protein sequence ID" value="MDI6453698.1"/>
    <property type="molecule type" value="Genomic_DNA"/>
</dbReference>